<dbReference type="AlphaFoldDB" id="A0A517XN95"/>
<name>A0A517XN95_9BACT</name>
<evidence type="ECO:0008006" key="3">
    <source>
        <dbReference type="Google" id="ProtNLM"/>
    </source>
</evidence>
<dbReference type="KEGG" id="uli:ETAA1_08850"/>
<accession>A0A517XN95</accession>
<proteinExistence type="predicted"/>
<sequence length="286" mass="32887">MLNRQKMIVEMLRQAGRPVTKLELVKWAFVLSRETPARGGASFYEFLPYHFGPYSFSLQRELDTLVAEGVIAATEKTWACEDQRHRTDLPQAIKNDIRYIVGRFQNWSSGEVIDYVYRTYPAYTVNSKRERLAERKVAVPAVYTAGYEGLQIDGFLDLLVQSGIRRLIDVRNNPVARRFGFHKSTLDRLCGHLGIEYVHIPELGIVSEERRNLNTMSEFDQLFDVYERTILTTQRLAVERVGELMTGTASVLVCMEAEACRCHRSRLGAEVSRRTKLPIKHLRGTR</sequence>
<protein>
    <recommendedName>
        <fullName evidence="3">DUF488 domain-containing protein</fullName>
    </recommendedName>
</protein>
<evidence type="ECO:0000313" key="1">
    <source>
        <dbReference type="EMBL" id="QDU18984.1"/>
    </source>
</evidence>
<dbReference type="PANTHER" id="PTHR39337:SF1">
    <property type="entry name" value="BLR5642 PROTEIN"/>
    <property type="match status" value="1"/>
</dbReference>
<dbReference type="EMBL" id="CP036273">
    <property type="protein sequence ID" value="QDU18984.1"/>
    <property type="molecule type" value="Genomic_DNA"/>
</dbReference>
<organism evidence="1 2">
    <name type="scientific">Urbifossiella limnaea</name>
    <dbReference type="NCBI Taxonomy" id="2528023"/>
    <lineage>
        <taxon>Bacteria</taxon>
        <taxon>Pseudomonadati</taxon>
        <taxon>Planctomycetota</taxon>
        <taxon>Planctomycetia</taxon>
        <taxon>Gemmatales</taxon>
        <taxon>Gemmataceae</taxon>
        <taxon>Urbifossiella</taxon>
    </lineage>
</organism>
<reference evidence="1 2" key="1">
    <citation type="submission" date="2019-02" db="EMBL/GenBank/DDBJ databases">
        <title>Deep-cultivation of Planctomycetes and their phenomic and genomic characterization uncovers novel biology.</title>
        <authorList>
            <person name="Wiegand S."/>
            <person name="Jogler M."/>
            <person name="Boedeker C."/>
            <person name="Pinto D."/>
            <person name="Vollmers J."/>
            <person name="Rivas-Marin E."/>
            <person name="Kohn T."/>
            <person name="Peeters S.H."/>
            <person name="Heuer A."/>
            <person name="Rast P."/>
            <person name="Oberbeckmann S."/>
            <person name="Bunk B."/>
            <person name="Jeske O."/>
            <person name="Meyerdierks A."/>
            <person name="Storesund J.E."/>
            <person name="Kallscheuer N."/>
            <person name="Luecker S."/>
            <person name="Lage O.M."/>
            <person name="Pohl T."/>
            <person name="Merkel B.J."/>
            <person name="Hornburger P."/>
            <person name="Mueller R.-W."/>
            <person name="Bruemmer F."/>
            <person name="Labrenz M."/>
            <person name="Spormann A.M."/>
            <person name="Op den Camp H."/>
            <person name="Overmann J."/>
            <person name="Amann R."/>
            <person name="Jetten M.S.M."/>
            <person name="Mascher T."/>
            <person name="Medema M.H."/>
            <person name="Devos D.P."/>
            <person name="Kaster A.-K."/>
            <person name="Ovreas L."/>
            <person name="Rohde M."/>
            <person name="Galperin M.Y."/>
            <person name="Jogler C."/>
        </authorList>
    </citation>
    <scope>NUCLEOTIDE SEQUENCE [LARGE SCALE GENOMIC DNA]</scope>
    <source>
        <strain evidence="1 2">ETA_A1</strain>
    </source>
</reference>
<dbReference type="PANTHER" id="PTHR39337">
    <property type="entry name" value="BLR5642 PROTEIN"/>
    <property type="match status" value="1"/>
</dbReference>
<evidence type="ECO:0000313" key="2">
    <source>
        <dbReference type="Proteomes" id="UP000319576"/>
    </source>
</evidence>
<dbReference type="OrthoDB" id="9789109at2"/>
<dbReference type="Pfam" id="PF04343">
    <property type="entry name" value="DUF488"/>
    <property type="match status" value="1"/>
</dbReference>
<keyword evidence="2" id="KW-1185">Reference proteome</keyword>
<dbReference type="Proteomes" id="UP000319576">
    <property type="component" value="Chromosome"/>
</dbReference>
<dbReference type="InterPro" id="IPR007438">
    <property type="entry name" value="DUF488"/>
</dbReference>
<gene>
    <name evidence="1" type="ORF">ETAA1_08850</name>
</gene>